<dbReference type="EMBL" id="JBHUME010000007">
    <property type="protein sequence ID" value="MFD2612920.1"/>
    <property type="molecule type" value="Genomic_DNA"/>
</dbReference>
<dbReference type="EC" id="4.1.1.36" evidence="3"/>
<gene>
    <name evidence="3 7" type="primary">coaBC</name>
    <name evidence="7" type="ORF">ACFSUF_10855</name>
</gene>
<dbReference type="InterPro" id="IPR036551">
    <property type="entry name" value="Flavin_trans-like"/>
</dbReference>
<feature type="binding site" evidence="3">
    <location>
        <begin position="305"/>
        <end position="308"/>
    </location>
    <ligand>
        <name>CTP</name>
        <dbReference type="ChEBI" id="CHEBI:37563"/>
    </ligand>
</feature>
<evidence type="ECO:0000256" key="2">
    <source>
        <dbReference type="ARBA" id="ARBA00023239"/>
    </source>
</evidence>
<comment type="pathway">
    <text evidence="3 4">Cofactor biosynthesis; coenzyme A biosynthesis; CoA from (R)-pantothenate: step 3/5.</text>
</comment>
<dbReference type="InterPro" id="IPR035929">
    <property type="entry name" value="CoaB-like_sf"/>
</dbReference>
<comment type="function">
    <text evidence="3">Catalyzes two sequential steps in the biosynthesis of coenzyme A. In the first step cysteine is conjugated to 4'-phosphopantothenate to form 4-phosphopantothenoylcysteine. In the second step the latter compound is decarboxylated to form 4'-phosphopantotheine.</text>
</comment>
<keyword evidence="1 3" id="KW-0210">Decarboxylase</keyword>
<keyword evidence="3 4" id="KW-0288">FMN</keyword>
<dbReference type="InterPro" id="IPR005252">
    <property type="entry name" value="CoaBC"/>
</dbReference>
<dbReference type="Pfam" id="PF04127">
    <property type="entry name" value="DFP"/>
    <property type="match status" value="1"/>
</dbReference>
<evidence type="ECO:0000259" key="6">
    <source>
        <dbReference type="Pfam" id="PF04127"/>
    </source>
</evidence>
<feature type="binding site" evidence="3">
    <location>
        <position position="338"/>
    </location>
    <ligand>
        <name>CTP</name>
        <dbReference type="ChEBI" id="CHEBI:37563"/>
    </ligand>
</feature>
<keyword evidence="3" id="KW-0460">Magnesium</keyword>
<dbReference type="PANTHER" id="PTHR14359:SF6">
    <property type="entry name" value="PHOSPHOPANTOTHENOYLCYSTEINE DECARBOXYLASE"/>
    <property type="match status" value="1"/>
</dbReference>
<comment type="catalytic activity">
    <reaction evidence="3 4">
        <text>(R)-4'-phosphopantothenate + L-cysteine + CTP = N-[(R)-4-phosphopantothenoyl]-L-cysteine + CMP + diphosphate + H(+)</text>
        <dbReference type="Rhea" id="RHEA:19397"/>
        <dbReference type="ChEBI" id="CHEBI:10986"/>
        <dbReference type="ChEBI" id="CHEBI:15378"/>
        <dbReference type="ChEBI" id="CHEBI:33019"/>
        <dbReference type="ChEBI" id="CHEBI:35235"/>
        <dbReference type="ChEBI" id="CHEBI:37563"/>
        <dbReference type="ChEBI" id="CHEBI:59458"/>
        <dbReference type="ChEBI" id="CHEBI:60377"/>
        <dbReference type="EC" id="6.3.2.5"/>
    </reaction>
</comment>
<evidence type="ECO:0000313" key="8">
    <source>
        <dbReference type="Proteomes" id="UP001597541"/>
    </source>
</evidence>
<feature type="region of interest" description="Phosphopantothenoylcysteine decarboxylase" evidence="3">
    <location>
        <begin position="1"/>
        <end position="189"/>
    </location>
</feature>
<dbReference type="SUPFAM" id="SSF52507">
    <property type="entry name" value="Homo-oligomeric flavin-containing Cys decarboxylases, HFCD"/>
    <property type="match status" value="1"/>
</dbReference>
<dbReference type="NCBIfam" id="TIGR00521">
    <property type="entry name" value="coaBC_dfp"/>
    <property type="match status" value="1"/>
</dbReference>
<keyword evidence="8" id="KW-1185">Reference proteome</keyword>
<accession>A0ABW5PEM3</accession>
<dbReference type="EC" id="6.3.2.5" evidence="3"/>
<dbReference type="SUPFAM" id="SSF102645">
    <property type="entry name" value="CoaB-like"/>
    <property type="match status" value="1"/>
</dbReference>
<feature type="region of interest" description="Phosphopantothenate--cysteine ligase" evidence="3">
    <location>
        <begin position="190"/>
        <end position="405"/>
    </location>
</feature>
<name>A0ABW5PEM3_9BACL</name>
<evidence type="ECO:0000256" key="1">
    <source>
        <dbReference type="ARBA" id="ARBA00022793"/>
    </source>
</evidence>
<feature type="domain" description="DNA/pantothenate metabolism flavoprotein C-terminal" evidence="6">
    <location>
        <begin position="185"/>
        <end position="395"/>
    </location>
</feature>
<comment type="catalytic activity">
    <reaction evidence="3 4">
        <text>N-[(R)-4-phosphopantothenoyl]-L-cysteine + H(+) = (R)-4'-phosphopantetheine + CO2</text>
        <dbReference type="Rhea" id="RHEA:16793"/>
        <dbReference type="ChEBI" id="CHEBI:15378"/>
        <dbReference type="ChEBI" id="CHEBI:16526"/>
        <dbReference type="ChEBI" id="CHEBI:59458"/>
        <dbReference type="ChEBI" id="CHEBI:61723"/>
        <dbReference type="EC" id="4.1.1.36"/>
    </reaction>
</comment>
<dbReference type="HAMAP" id="MF_02225">
    <property type="entry name" value="CoaBC"/>
    <property type="match status" value="1"/>
</dbReference>
<dbReference type="Proteomes" id="UP001597541">
    <property type="component" value="Unassembled WGS sequence"/>
</dbReference>
<comment type="similarity">
    <text evidence="3 4">In the N-terminal section; belongs to the HFCD (homo-oligomeric flavin containing Cys decarboxylase) superfamily.</text>
</comment>
<keyword evidence="2 3" id="KW-0456">Lyase</keyword>
<sequence length="405" mass="43466">MLKGKKVVLGISGGIAAFKAASICSKLVQKGAAVKVIMTASATKFITPLTLQTISKHPVYVDTFEELDASVVSHIDLADSADLFLVAPATANVIGKLANGIADDMLSTTLLAVTAPVVMAPAMNVHMYEHPAVIENIERLASRGVRFVDPNEGQLACGYVGKGRLAEPEEVVAAIESYFAEEQLLQGKRVLVTAGGTLERIDPVRYITNDSSGKMGFAIAAEARRMGAEVVLVAGNTSAGEVPGGVSLVRTGSAQQMYDEVLQQLPQTDIIIKAAAVADYRPKQTFQQKIKKTGEELVLELERTPDILQALGQRKKNGQFIVGFAAETEQLEQYAMEKLIRKNCDLLVANNVALEGAGFGTDTNIAKIFDRSGLVQELPLMTKQELASRLLRLVASRIQRSGDRS</sequence>
<dbReference type="PANTHER" id="PTHR14359">
    <property type="entry name" value="HOMO-OLIGOMERIC FLAVIN CONTAINING CYS DECARBOXYLASE FAMILY"/>
    <property type="match status" value="1"/>
</dbReference>
<evidence type="ECO:0000256" key="3">
    <source>
        <dbReference type="HAMAP-Rule" id="MF_02225"/>
    </source>
</evidence>
<dbReference type="RefSeq" id="WP_377602778.1">
    <property type="nucleotide sequence ID" value="NZ_JBHUME010000007.1"/>
</dbReference>
<feature type="binding site" evidence="3">
    <location>
        <position position="342"/>
    </location>
    <ligand>
        <name>CTP</name>
        <dbReference type="ChEBI" id="CHEBI:37563"/>
    </ligand>
</feature>
<feature type="domain" description="Flavoprotein" evidence="5">
    <location>
        <begin position="5"/>
        <end position="176"/>
    </location>
</feature>
<dbReference type="GO" id="GO:0004632">
    <property type="term" value="F:phosphopantothenate--cysteine ligase activity"/>
    <property type="evidence" value="ECO:0007669"/>
    <property type="project" value="UniProtKB-EC"/>
</dbReference>
<organism evidence="7 8">
    <name type="scientific">Paenibacillus gansuensis</name>
    <dbReference type="NCBI Taxonomy" id="306542"/>
    <lineage>
        <taxon>Bacteria</taxon>
        <taxon>Bacillati</taxon>
        <taxon>Bacillota</taxon>
        <taxon>Bacilli</taxon>
        <taxon>Bacillales</taxon>
        <taxon>Paenibacillaceae</taxon>
        <taxon>Paenibacillus</taxon>
    </lineage>
</organism>
<keyword evidence="3 4" id="KW-0285">Flavoprotein</keyword>
<feature type="binding site" evidence="3">
    <location>
        <position position="324"/>
    </location>
    <ligand>
        <name>CTP</name>
        <dbReference type="ChEBI" id="CHEBI:37563"/>
    </ligand>
</feature>
<proteinExistence type="inferred from homology"/>
<reference evidence="8" key="1">
    <citation type="journal article" date="2019" name="Int. J. Syst. Evol. Microbiol.">
        <title>The Global Catalogue of Microorganisms (GCM) 10K type strain sequencing project: providing services to taxonomists for standard genome sequencing and annotation.</title>
        <authorList>
            <consortium name="The Broad Institute Genomics Platform"/>
            <consortium name="The Broad Institute Genome Sequencing Center for Infectious Disease"/>
            <person name="Wu L."/>
            <person name="Ma J."/>
        </authorList>
    </citation>
    <scope>NUCLEOTIDE SEQUENCE [LARGE SCALE GENOMIC DNA]</scope>
    <source>
        <strain evidence="8">KCTC 3950</strain>
    </source>
</reference>
<feature type="active site" description="Proton donor" evidence="3">
    <location>
        <position position="157"/>
    </location>
</feature>
<comment type="function">
    <text evidence="4">Catalyzes two steps in the biosynthesis of coenzyme A. In the first step cysteine is conjugated to 4'-phosphopantothenate to form 4-phosphopantothenoylcysteine, in the latter compound is decarboxylated to form 4'-phosphopantotheine.</text>
</comment>
<keyword evidence="3 4" id="KW-0436">Ligase</keyword>
<comment type="caution">
    <text evidence="7">The sequence shown here is derived from an EMBL/GenBank/DDBJ whole genome shotgun (WGS) entry which is preliminary data.</text>
</comment>
<dbReference type="Gene3D" id="3.40.50.1950">
    <property type="entry name" value="Flavin prenyltransferase-like"/>
    <property type="match status" value="1"/>
</dbReference>
<keyword evidence="3" id="KW-0511">Multifunctional enzyme</keyword>
<dbReference type="Pfam" id="PF02441">
    <property type="entry name" value="Flavoprotein"/>
    <property type="match status" value="1"/>
</dbReference>
<comment type="similarity">
    <text evidence="3 4">In the C-terminal section; belongs to the PPC synthetase family.</text>
</comment>
<dbReference type="Gene3D" id="3.40.50.10300">
    <property type="entry name" value="CoaB-like"/>
    <property type="match status" value="1"/>
</dbReference>
<comment type="caution">
    <text evidence="3">Lacks conserved residue(s) required for the propagation of feature annotation.</text>
</comment>
<protein>
    <recommendedName>
        <fullName evidence="3">Coenzyme A biosynthesis bifunctional protein CoaBC</fullName>
    </recommendedName>
    <alternativeName>
        <fullName evidence="3">DNA/pantothenate metabolism flavoprotein</fullName>
    </alternativeName>
    <alternativeName>
        <fullName evidence="3">Phosphopantothenoylcysteine synthetase/decarboxylase</fullName>
        <shortName evidence="3">PPCS-PPCDC</shortName>
    </alternativeName>
    <domain>
        <recommendedName>
            <fullName evidence="3">Phosphopantothenoylcysteine decarboxylase</fullName>
            <shortName evidence="3">PPC decarboxylase</shortName>
            <shortName evidence="3">PPC-DC</shortName>
            <ecNumber evidence="3">4.1.1.36</ecNumber>
        </recommendedName>
        <alternativeName>
            <fullName evidence="3">CoaC</fullName>
        </alternativeName>
    </domain>
    <domain>
        <recommendedName>
            <fullName evidence="3">Phosphopantothenate--cysteine ligase</fullName>
            <ecNumber evidence="3">6.3.2.5</ecNumber>
        </recommendedName>
        <alternativeName>
            <fullName evidence="3">CoaB</fullName>
        </alternativeName>
        <alternativeName>
            <fullName evidence="3">Phosphopantothenoylcysteine synthetase</fullName>
            <shortName evidence="3">PPC synthetase</shortName>
            <shortName evidence="3">PPC-S</shortName>
        </alternativeName>
    </domain>
</protein>
<dbReference type="InterPro" id="IPR007085">
    <property type="entry name" value="DNA/pantothenate-metab_flavo_C"/>
</dbReference>
<keyword evidence="3" id="KW-0479">Metal-binding</keyword>
<evidence type="ECO:0000313" key="7">
    <source>
        <dbReference type="EMBL" id="MFD2612920.1"/>
    </source>
</evidence>
<feature type="binding site" evidence="3">
    <location>
        <position position="279"/>
    </location>
    <ligand>
        <name>CTP</name>
        <dbReference type="ChEBI" id="CHEBI:37563"/>
    </ligand>
</feature>
<evidence type="ECO:0000259" key="5">
    <source>
        <dbReference type="Pfam" id="PF02441"/>
    </source>
</evidence>
<dbReference type="InterPro" id="IPR003382">
    <property type="entry name" value="Flavoprotein"/>
</dbReference>
<comment type="pathway">
    <text evidence="3 4">Cofactor biosynthesis; coenzyme A biosynthesis; CoA from (R)-pantothenate: step 2/5.</text>
</comment>
<feature type="binding site" evidence="3">
    <location>
        <position position="289"/>
    </location>
    <ligand>
        <name>CTP</name>
        <dbReference type="ChEBI" id="CHEBI:37563"/>
    </ligand>
</feature>
<evidence type="ECO:0000256" key="4">
    <source>
        <dbReference type="RuleBase" id="RU364078"/>
    </source>
</evidence>
<comment type="cofactor">
    <cofactor evidence="3">
        <name>FMN</name>
        <dbReference type="ChEBI" id="CHEBI:58210"/>
    </cofactor>
    <text evidence="3">Binds 1 FMN per subunit.</text>
</comment>
<comment type="cofactor">
    <cofactor evidence="3">
        <name>Mg(2+)</name>
        <dbReference type="ChEBI" id="CHEBI:18420"/>
    </cofactor>
</comment>
<dbReference type="GO" id="GO:0004633">
    <property type="term" value="F:phosphopantothenoylcysteine decarboxylase activity"/>
    <property type="evidence" value="ECO:0007669"/>
    <property type="project" value="UniProtKB-EC"/>
</dbReference>